<dbReference type="Gene3D" id="1.10.10.10">
    <property type="entry name" value="Winged helix-like DNA-binding domain superfamily/Winged helix DNA-binding domain"/>
    <property type="match status" value="1"/>
</dbReference>
<comment type="caution">
    <text evidence="2">The sequence shown here is derived from an EMBL/GenBank/DDBJ whole genome shotgun (WGS) entry which is preliminary data.</text>
</comment>
<dbReference type="SUPFAM" id="SSF48295">
    <property type="entry name" value="TrpR-like"/>
    <property type="match status" value="1"/>
</dbReference>
<proteinExistence type="inferred from homology"/>
<evidence type="ECO:0000256" key="1">
    <source>
        <dbReference type="ARBA" id="ARBA00009964"/>
    </source>
</evidence>
<dbReference type="InterPro" id="IPR036388">
    <property type="entry name" value="WH-like_DNA-bd_sf"/>
</dbReference>
<sequence>MMPAARRFEVFTGSGRRRRRWSAEAKAEIIAESYATSVGETADRHGLSKAQLFTWRRDAQQAAAVSGFARVEVDGSDQTSARSGSSR</sequence>
<name>A0ABW6CQ25_9CAUL</name>
<dbReference type="EMBL" id="JAOTJD010000011">
    <property type="protein sequence ID" value="MFD3263871.1"/>
    <property type="molecule type" value="Genomic_DNA"/>
</dbReference>
<comment type="similarity">
    <text evidence="1">Belongs to the transposase 8 family.</text>
</comment>
<reference evidence="2 3" key="1">
    <citation type="submission" date="2022-09" db="EMBL/GenBank/DDBJ databases">
        <title>New species of Phenylobacterium.</title>
        <authorList>
            <person name="Mieszkin S."/>
        </authorList>
    </citation>
    <scope>NUCLEOTIDE SEQUENCE [LARGE SCALE GENOMIC DNA]</scope>
    <source>
        <strain evidence="2 3">HK31-G</strain>
    </source>
</reference>
<dbReference type="PANTHER" id="PTHR37936">
    <property type="entry name" value="TRANSPOSASE INSC FOR INSERTION ELEMENT IS2A-RELATED"/>
    <property type="match status" value="1"/>
</dbReference>
<protein>
    <submittedName>
        <fullName evidence="2">Transposase</fullName>
    </submittedName>
</protein>
<evidence type="ECO:0000313" key="2">
    <source>
        <dbReference type="EMBL" id="MFD3263871.1"/>
    </source>
</evidence>
<dbReference type="InterPro" id="IPR010921">
    <property type="entry name" value="Trp_repressor/repl_initiator"/>
</dbReference>
<dbReference type="InterPro" id="IPR002514">
    <property type="entry name" value="Transposase_8"/>
</dbReference>
<dbReference type="Proteomes" id="UP001598130">
    <property type="component" value="Unassembled WGS sequence"/>
</dbReference>
<keyword evidence="3" id="KW-1185">Reference proteome</keyword>
<accession>A0ABW6CQ25</accession>
<gene>
    <name evidence="2" type="ORF">OCL97_07840</name>
</gene>
<dbReference type="RefSeq" id="WP_377369116.1">
    <property type="nucleotide sequence ID" value="NZ_JAOTJD010000011.1"/>
</dbReference>
<organism evidence="2 3">
    <name type="scientific">Phenylobacterium ferrooxidans</name>
    <dbReference type="NCBI Taxonomy" id="2982689"/>
    <lineage>
        <taxon>Bacteria</taxon>
        <taxon>Pseudomonadati</taxon>
        <taxon>Pseudomonadota</taxon>
        <taxon>Alphaproteobacteria</taxon>
        <taxon>Caulobacterales</taxon>
        <taxon>Caulobacteraceae</taxon>
        <taxon>Phenylobacterium</taxon>
    </lineage>
</organism>
<dbReference type="Pfam" id="PF01527">
    <property type="entry name" value="HTH_Tnp_1"/>
    <property type="match status" value="1"/>
</dbReference>
<dbReference type="PANTHER" id="PTHR37936:SF3">
    <property type="entry name" value="TRANSPOSASE INSC FOR INSERTION ELEMENT IS2A-RELATED"/>
    <property type="match status" value="1"/>
</dbReference>
<evidence type="ECO:0000313" key="3">
    <source>
        <dbReference type="Proteomes" id="UP001598130"/>
    </source>
</evidence>